<dbReference type="GeneID" id="49615722"/>
<organism evidence="1 2">
    <name type="scientific">Pseudomonas plecoglossicida</name>
    <dbReference type="NCBI Taxonomy" id="70775"/>
    <lineage>
        <taxon>Bacteria</taxon>
        <taxon>Pseudomonadati</taxon>
        <taxon>Pseudomonadota</taxon>
        <taxon>Gammaproteobacteria</taxon>
        <taxon>Pseudomonadales</taxon>
        <taxon>Pseudomonadaceae</taxon>
        <taxon>Pseudomonas</taxon>
    </lineage>
</organism>
<proteinExistence type="predicted"/>
<dbReference type="EMBL" id="CP031146">
    <property type="protein sequence ID" value="AXM97913.1"/>
    <property type="molecule type" value="Genomic_DNA"/>
</dbReference>
<evidence type="ECO:0000313" key="2">
    <source>
        <dbReference type="Proteomes" id="UP000256503"/>
    </source>
</evidence>
<reference evidence="1 2" key="1">
    <citation type="submission" date="2018-07" db="EMBL/GenBank/DDBJ databases">
        <title>Complete genome sequence of a Pseudomonas plecoglossicida strain pathogenic to the marine fish, Larimichthys crocea.</title>
        <authorList>
            <person name="Tao Z."/>
        </authorList>
    </citation>
    <scope>NUCLEOTIDE SEQUENCE [LARGE SCALE GENOMIC DNA]</scope>
    <source>
        <strain evidence="1 2">XSDHY-P</strain>
    </source>
</reference>
<gene>
    <name evidence="1" type="ORF">DVB73_20080</name>
</gene>
<evidence type="ECO:0000313" key="1">
    <source>
        <dbReference type="EMBL" id="AXM97913.1"/>
    </source>
</evidence>
<dbReference type="Proteomes" id="UP000256503">
    <property type="component" value="Chromosome"/>
</dbReference>
<dbReference type="AlphaFoldDB" id="A0AAD0QY99"/>
<sequence>MPSQAIRTYDQIFYTTWGDDNVVSYSRTLVEMLTEAVLDSERPSLGSQGGLFKTRGLASIDQHLKIDLNLINEAITIVYRHIKQTEQEG</sequence>
<protein>
    <submittedName>
        <fullName evidence="1">Uncharacterized protein</fullName>
    </submittedName>
</protein>
<name>A0AAD0QY99_PSEDL</name>
<dbReference type="RefSeq" id="WP_016393919.1">
    <property type="nucleotide sequence ID" value="NZ_BSOM01000041.1"/>
</dbReference>
<accession>A0AAD0QY99</accession>